<keyword evidence="4" id="KW-1185">Reference proteome</keyword>
<organism evidence="3 4">
    <name type="scientific">Kocuria coralli</name>
    <dbReference type="NCBI Taxonomy" id="1461025"/>
    <lineage>
        <taxon>Bacteria</taxon>
        <taxon>Bacillati</taxon>
        <taxon>Actinomycetota</taxon>
        <taxon>Actinomycetes</taxon>
        <taxon>Micrococcales</taxon>
        <taxon>Micrococcaceae</taxon>
        <taxon>Kocuria</taxon>
    </lineage>
</organism>
<evidence type="ECO:0000256" key="1">
    <source>
        <dbReference type="SAM" id="MobiDB-lite"/>
    </source>
</evidence>
<comment type="caution">
    <text evidence="3">The sequence shown here is derived from an EMBL/GenBank/DDBJ whole genome shotgun (WGS) entry which is preliminary data.</text>
</comment>
<keyword evidence="2" id="KW-0812">Transmembrane</keyword>
<keyword evidence="2" id="KW-0472">Membrane</keyword>
<sequence length="88" mass="9281">MPSSNRRSPQPPHDYSASSRTGADQEYTYLAIGMVAGAVPGVIVGLLMSIPLGHAAMWVSVTGGVGILLGLVAAAMVYRRRKRDGKLK</sequence>
<dbReference type="Proteomes" id="UP000325957">
    <property type="component" value="Unassembled WGS sequence"/>
</dbReference>
<reference evidence="3 4" key="1">
    <citation type="submission" date="2019-05" db="EMBL/GenBank/DDBJ databases">
        <title>Kocuria coralli sp. nov., a novel actinobacterium isolated from coral reef seawater.</title>
        <authorList>
            <person name="Li J."/>
        </authorList>
    </citation>
    <scope>NUCLEOTIDE SEQUENCE [LARGE SCALE GENOMIC DNA]</scope>
    <source>
        <strain evidence="3 4">SCSIO 13007</strain>
    </source>
</reference>
<feature type="transmembrane region" description="Helical" evidence="2">
    <location>
        <begin position="27"/>
        <end position="50"/>
    </location>
</feature>
<evidence type="ECO:0000313" key="3">
    <source>
        <dbReference type="EMBL" id="KAA9394706.1"/>
    </source>
</evidence>
<evidence type="ECO:0000256" key="2">
    <source>
        <dbReference type="SAM" id="Phobius"/>
    </source>
</evidence>
<name>A0A5J5L0X0_9MICC</name>
<gene>
    <name evidence="3" type="ORF">FCK90_05940</name>
</gene>
<dbReference type="AlphaFoldDB" id="A0A5J5L0X0"/>
<protein>
    <submittedName>
        <fullName evidence="3">Uncharacterized protein</fullName>
    </submittedName>
</protein>
<dbReference type="OrthoDB" id="4883355at2"/>
<keyword evidence="2" id="KW-1133">Transmembrane helix</keyword>
<proteinExistence type="predicted"/>
<accession>A0A5J5L0X0</accession>
<dbReference type="RefSeq" id="WP_158033377.1">
    <property type="nucleotide sequence ID" value="NZ_ML708614.1"/>
</dbReference>
<feature type="region of interest" description="Disordered" evidence="1">
    <location>
        <begin position="1"/>
        <end position="21"/>
    </location>
</feature>
<feature type="transmembrane region" description="Helical" evidence="2">
    <location>
        <begin position="56"/>
        <end position="78"/>
    </location>
</feature>
<evidence type="ECO:0000313" key="4">
    <source>
        <dbReference type="Proteomes" id="UP000325957"/>
    </source>
</evidence>
<dbReference type="EMBL" id="SZWF01000005">
    <property type="protein sequence ID" value="KAA9394706.1"/>
    <property type="molecule type" value="Genomic_DNA"/>
</dbReference>